<evidence type="ECO:0000313" key="2">
    <source>
        <dbReference type="Proteomes" id="UP000078240"/>
    </source>
</evidence>
<reference evidence="1 2" key="1">
    <citation type="submission" date="2016-01" db="EMBL/GenBank/DDBJ databases">
        <title>Biosynthesis of antibiotic leucinostatins and their inhibition on Phytophthora in bio-control Purpureocillium lilacinum.</title>
        <authorList>
            <person name="Wang G."/>
            <person name="Liu Z."/>
            <person name="Lin R."/>
            <person name="Li E."/>
            <person name="Mao Z."/>
            <person name="Ling J."/>
            <person name="Yin W."/>
            <person name="Xie B."/>
        </authorList>
    </citation>
    <scope>NUCLEOTIDE SEQUENCE [LARGE SCALE GENOMIC DNA]</scope>
    <source>
        <strain evidence="1">PLBJ-1</strain>
    </source>
</reference>
<dbReference type="Proteomes" id="UP000078240">
    <property type="component" value="Unassembled WGS sequence"/>
</dbReference>
<comment type="caution">
    <text evidence="1">The sequence shown here is derived from an EMBL/GenBank/DDBJ whole genome shotgun (WGS) entry which is preliminary data.</text>
</comment>
<dbReference type="EMBL" id="LSBH01000004">
    <property type="protein sequence ID" value="OAQ80665.1"/>
    <property type="molecule type" value="Genomic_DNA"/>
</dbReference>
<gene>
    <name evidence="1" type="ORF">VFPBJ_06250</name>
</gene>
<name>A0A179GRU9_PURLI</name>
<proteinExistence type="predicted"/>
<organism evidence="1 2">
    <name type="scientific">Purpureocillium lilacinum</name>
    <name type="common">Paecilomyces lilacinus</name>
    <dbReference type="NCBI Taxonomy" id="33203"/>
    <lineage>
        <taxon>Eukaryota</taxon>
        <taxon>Fungi</taxon>
        <taxon>Dikarya</taxon>
        <taxon>Ascomycota</taxon>
        <taxon>Pezizomycotina</taxon>
        <taxon>Sordariomycetes</taxon>
        <taxon>Hypocreomycetidae</taxon>
        <taxon>Hypocreales</taxon>
        <taxon>Ophiocordycipitaceae</taxon>
        <taxon>Purpureocillium</taxon>
    </lineage>
</organism>
<accession>A0A179GRU9</accession>
<protein>
    <submittedName>
        <fullName evidence="1">Uncharacterized protein</fullName>
    </submittedName>
</protein>
<dbReference type="AlphaFoldDB" id="A0A179GRU9"/>
<evidence type="ECO:0000313" key="1">
    <source>
        <dbReference type="EMBL" id="OAQ80665.1"/>
    </source>
</evidence>
<sequence length="102" mass="10896">MHSAFGVCVASQHRSTARPRFPAECPPAATELTLSDGHWWPRHGCKLYFASAQGSAGHGVSGVPQQVCRWSFPGPVQRCYTALLKAKKGRGGICRPSSFAAA</sequence>